<evidence type="ECO:0000313" key="1">
    <source>
        <dbReference type="EMBL" id="KUM61967.1"/>
    </source>
</evidence>
<organism evidence="1 2">
    <name type="scientific">Penicillium freii</name>
    <dbReference type="NCBI Taxonomy" id="48697"/>
    <lineage>
        <taxon>Eukaryota</taxon>
        <taxon>Fungi</taxon>
        <taxon>Dikarya</taxon>
        <taxon>Ascomycota</taxon>
        <taxon>Pezizomycotina</taxon>
        <taxon>Eurotiomycetes</taxon>
        <taxon>Eurotiomycetidae</taxon>
        <taxon>Eurotiales</taxon>
        <taxon>Aspergillaceae</taxon>
        <taxon>Penicillium</taxon>
    </lineage>
</organism>
<comment type="caution">
    <text evidence="1">The sequence shown here is derived from an EMBL/GenBank/DDBJ whole genome shotgun (WGS) entry which is preliminary data.</text>
</comment>
<proteinExistence type="predicted"/>
<accession>A0A101MK17</accession>
<name>A0A101MK17_PENFR</name>
<dbReference type="AlphaFoldDB" id="A0A101MK17"/>
<protein>
    <submittedName>
        <fullName evidence="1">Uncharacterized protein</fullName>
    </submittedName>
</protein>
<evidence type="ECO:0000313" key="2">
    <source>
        <dbReference type="Proteomes" id="UP000055045"/>
    </source>
</evidence>
<dbReference type="OrthoDB" id="5295250at2759"/>
<dbReference type="Proteomes" id="UP000055045">
    <property type="component" value="Unassembled WGS sequence"/>
</dbReference>
<keyword evidence="2" id="KW-1185">Reference proteome</keyword>
<dbReference type="EMBL" id="LLXE01000115">
    <property type="protein sequence ID" value="KUM61967.1"/>
    <property type="molecule type" value="Genomic_DNA"/>
</dbReference>
<reference evidence="1 2" key="1">
    <citation type="submission" date="2015-10" db="EMBL/GenBank/DDBJ databases">
        <title>Genome sequencing of Penicillium freii.</title>
        <authorList>
            <person name="Nguyen H.D."/>
            <person name="Visagie C.M."/>
            <person name="Seifert K.A."/>
        </authorList>
    </citation>
    <scope>NUCLEOTIDE SEQUENCE [LARGE SCALE GENOMIC DNA]</scope>
    <source>
        <strain evidence="1 2">DAOM 242723</strain>
    </source>
</reference>
<gene>
    <name evidence="1" type="ORF">ACN42_g5160</name>
</gene>
<sequence>MGKSVIKPDFTPANLNALIKKRIRMERGLPAVVVEVPYGSSPDIDDAPNRDGICCSNGVCAWIEESTDRTTIFHWKLMSLPREEDLFDTAGEVKRQPKHVRLTDDAAIVSLCIHDKTYRATYLPWDFDSKGEIRKVCVPIGPTILITQNGLRSLPVWNDWYIFTGGSNGAGWLLDKRSNTTNRFQGG</sequence>